<name>A0A1T5NFZ2_9BACT</name>
<dbReference type="GO" id="GO:0004181">
    <property type="term" value="F:metallocarboxypeptidase activity"/>
    <property type="evidence" value="ECO:0007669"/>
    <property type="project" value="InterPro"/>
</dbReference>
<dbReference type="RefSeq" id="WP_079468625.1">
    <property type="nucleotide sequence ID" value="NZ_FUZZ01000001.1"/>
</dbReference>
<evidence type="ECO:0000259" key="8">
    <source>
        <dbReference type="SMART" id="SM00631"/>
    </source>
</evidence>
<comment type="similarity">
    <text evidence="2">Belongs to the peptidase M14 family.</text>
</comment>
<keyword evidence="4" id="KW-0378">Hydrolase</keyword>
<keyword evidence="5" id="KW-0862">Zinc</keyword>
<evidence type="ECO:0000256" key="3">
    <source>
        <dbReference type="ARBA" id="ARBA00022670"/>
    </source>
</evidence>
<reference evidence="9 10" key="1">
    <citation type="submission" date="2017-02" db="EMBL/GenBank/DDBJ databases">
        <authorList>
            <person name="Peterson S.W."/>
        </authorList>
    </citation>
    <scope>NUCLEOTIDE SEQUENCE [LARGE SCALE GENOMIC DNA]</scope>
    <source>
        <strain evidence="9 10">DSM 18108</strain>
    </source>
</reference>
<dbReference type="SUPFAM" id="SSF53187">
    <property type="entry name" value="Zn-dependent exopeptidases"/>
    <property type="match status" value="1"/>
</dbReference>
<evidence type="ECO:0000256" key="7">
    <source>
        <dbReference type="SAM" id="SignalP"/>
    </source>
</evidence>
<dbReference type="AlphaFoldDB" id="A0A1T5NFZ2"/>
<evidence type="ECO:0000256" key="4">
    <source>
        <dbReference type="ARBA" id="ARBA00022801"/>
    </source>
</evidence>
<keyword evidence="10" id="KW-1185">Reference proteome</keyword>
<dbReference type="InterPro" id="IPR000834">
    <property type="entry name" value="Peptidase_M14"/>
</dbReference>
<keyword evidence="3" id="KW-0645">Protease</keyword>
<dbReference type="STRING" id="393003.SAMN05660461_1356"/>
<feature type="signal peptide" evidence="7">
    <location>
        <begin position="1"/>
        <end position="21"/>
    </location>
</feature>
<keyword evidence="7" id="KW-0732">Signal</keyword>
<evidence type="ECO:0000256" key="2">
    <source>
        <dbReference type="ARBA" id="ARBA00005988"/>
    </source>
</evidence>
<dbReference type="PANTHER" id="PTHR11705:SF143">
    <property type="entry name" value="SLL0236 PROTEIN"/>
    <property type="match status" value="1"/>
</dbReference>
<evidence type="ECO:0000256" key="6">
    <source>
        <dbReference type="ARBA" id="ARBA00023049"/>
    </source>
</evidence>
<dbReference type="Proteomes" id="UP000190166">
    <property type="component" value="Unassembled WGS sequence"/>
</dbReference>
<dbReference type="EMBL" id="FUZZ01000001">
    <property type="protein sequence ID" value="SKC99069.1"/>
    <property type="molecule type" value="Genomic_DNA"/>
</dbReference>
<evidence type="ECO:0000313" key="10">
    <source>
        <dbReference type="Proteomes" id="UP000190166"/>
    </source>
</evidence>
<dbReference type="CDD" id="cd06240">
    <property type="entry name" value="M14-like"/>
    <property type="match status" value="1"/>
</dbReference>
<dbReference type="GO" id="GO:0006508">
    <property type="term" value="P:proteolysis"/>
    <property type="evidence" value="ECO:0007669"/>
    <property type="project" value="UniProtKB-KW"/>
</dbReference>
<dbReference type="GO" id="GO:0005615">
    <property type="term" value="C:extracellular space"/>
    <property type="evidence" value="ECO:0007669"/>
    <property type="project" value="TreeGrafter"/>
</dbReference>
<accession>A0A1T5NFZ2</accession>
<evidence type="ECO:0000313" key="9">
    <source>
        <dbReference type="EMBL" id="SKC99069.1"/>
    </source>
</evidence>
<comment type="cofactor">
    <cofactor evidence="1">
        <name>Zn(2+)</name>
        <dbReference type="ChEBI" id="CHEBI:29105"/>
    </cofactor>
</comment>
<dbReference type="GO" id="GO:0008270">
    <property type="term" value="F:zinc ion binding"/>
    <property type="evidence" value="ECO:0007669"/>
    <property type="project" value="InterPro"/>
</dbReference>
<dbReference type="Gene3D" id="3.40.630.10">
    <property type="entry name" value="Zn peptidases"/>
    <property type="match status" value="1"/>
</dbReference>
<evidence type="ECO:0000256" key="5">
    <source>
        <dbReference type="ARBA" id="ARBA00022833"/>
    </source>
</evidence>
<feature type="domain" description="Peptidase M14" evidence="8">
    <location>
        <begin position="41"/>
        <end position="317"/>
    </location>
</feature>
<keyword evidence="6" id="KW-0482">Metalloprotease</keyword>
<sequence>MRNKLLVTLTAVGLFCTTAVAQNIPSPKEHFGFNIGDDYQLANYTQTAAYFKKLAATSNRVQLVDIGKTEEGRDQYMLIISSPENLKLLEKYKKISQQLARAEGISTEQARALAAEGKAVVWIDGGLHATEVVGTHQLIETAWELSSRKDPETLRILDNVIILMTHANPDGQELVSNWYMRNADTLKRSVDQLPVLYQKYIGHDNNRDFYIMNMKESVNMGRQLFLEWMPQIMYNHHQRGPEGSVLAGPPYRDPFNYFFDPLMITGIDALGAAMYNRLNAEDKPGYTRLNGSSFSTWYNGGLRTTTQYHNMIGLLTEIIGNPTPEKIPVVPQRLIPNGATPNPVTPQNDWRFKRSIDYSVSLNYAVLDYAARQRDEVLFNIYKMGKNAIEKGSQDSWTLSPKRSEAITAAFKKDNVDSTDKNDGSDPYGWMRRGSNIPMKYYDAVFKDPAGRDPRGYILSADQADFPTAVKFINALIKAGIQVQKADAPFTVAGKQYPAGSYIVKTNQAFRPHVLDMFEPQDHPNDFQYPGGPPIRPYDAAGWTLAFQMGVQFDRILDSFDGPFTKLPYGALQTPPKAALATAGGYLLSARENNAFIAVNDLMKAGVKVYRLTKGVAGNDKAVPGNFYVPADGKAKEILQQSAATLGLKTTGISKRPAGTVSMAPMRIALWDTYGGSMPSGWMRWIMEQYHFPFEVIYPQDIDTGNLRSKYDAIIFATRAIPPVSGAEPNRYGYAPKDPLPADIPEQYRHSLGKITKEKSIPQIKTFLEEGGTVITIGSSTNLAYHLGLPVHNALVEKDNAGKEKPLPGTKYFVPGSILQVSFDSTHPAAWGLPAVGDVNFDNSPVFRLDPDATGKGIKPIAWFSTDKPLHSGWAWGQAYLKDGVAAFSAPVGAGMLYAFGPEITFRAQSLGTFKLLFNDLYGMDAKEAKLVRKKG</sequence>
<evidence type="ECO:0000256" key="1">
    <source>
        <dbReference type="ARBA" id="ARBA00001947"/>
    </source>
</evidence>
<dbReference type="Pfam" id="PF00246">
    <property type="entry name" value="Peptidase_M14"/>
    <property type="match status" value="1"/>
</dbReference>
<proteinExistence type="inferred from homology"/>
<feature type="chain" id="PRO_5013295841" evidence="7">
    <location>
        <begin position="22"/>
        <end position="936"/>
    </location>
</feature>
<dbReference type="SMART" id="SM00631">
    <property type="entry name" value="Zn_pept"/>
    <property type="match status" value="1"/>
</dbReference>
<keyword evidence="9" id="KW-0121">Carboxypeptidase</keyword>
<organism evidence="9 10">
    <name type="scientific">Chitinophaga ginsengisegetis</name>
    <dbReference type="NCBI Taxonomy" id="393003"/>
    <lineage>
        <taxon>Bacteria</taxon>
        <taxon>Pseudomonadati</taxon>
        <taxon>Bacteroidota</taxon>
        <taxon>Chitinophagia</taxon>
        <taxon>Chitinophagales</taxon>
        <taxon>Chitinophagaceae</taxon>
        <taxon>Chitinophaga</taxon>
    </lineage>
</organism>
<protein>
    <submittedName>
        <fullName evidence="9">Zinc carboxypeptidase</fullName>
    </submittedName>
</protein>
<gene>
    <name evidence="9" type="ORF">SAMN05660461_1356</name>
</gene>
<dbReference type="PANTHER" id="PTHR11705">
    <property type="entry name" value="PROTEASE FAMILY M14 CARBOXYPEPTIDASE A,B"/>
    <property type="match status" value="1"/>
</dbReference>